<keyword evidence="2" id="KW-1185">Reference proteome</keyword>
<evidence type="ECO:0008006" key="3">
    <source>
        <dbReference type="Google" id="ProtNLM"/>
    </source>
</evidence>
<accession>A0A315EUA8</accession>
<protein>
    <recommendedName>
        <fullName evidence="3">DUF2946 domain-containing protein</fullName>
    </recommendedName>
</protein>
<proteinExistence type="predicted"/>
<name>A0A315EUA8_9BURK</name>
<organism evidence="1 2">
    <name type="scientific">Limnohabitans curvus</name>
    <dbReference type="NCBI Taxonomy" id="323423"/>
    <lineage>
        <taxon>Bacteria</taxon>
        <taxon>Pseudomonadati</taxon>
        <taxon>Pseudomonadota</taxon>
        <taxon>Betaproteobacteria</taxon>
        <taxon>Burkholderiales</taxon>
        <taxon>Comamonadaceae</taxon>
        <taxon>Limnohabitans</taxon>
    </lineage>
</organism>
<dbReference type="RefSeq" id="WP_108360270.1">
    <property type="nucleotide sequence ID" value="NZ_NESP01000001.1"/>
</dbReference>
<evidence type="ECO:0000313" key="1">
    <source>
        <dbReference type="EMBL" id="PUE59542.1"/>
    </source>
</evidence>
<evidence type="ECO:0000313" key="2">
    <source>
        <dbReference type="Proteomes" id="UP000251341"/>
    </source>
</evidence>
<dbReference type="InterPro" id="IPR021332">
    <property type="entry name" value="DUF2944"/>
</dbReference>
<comment type="caution">
    <text evidence="1">The sequence shown here is derived from an EMBL/GenBank/DDBJ whole genome shotgun (WGS) entry which is preliminary data.</text>
</comment>
<gene>
    <name evidence="1" type="ORF">B9Z44_08125</name>
</gene>
<sequence length="176" mass="20044">MDDLVHQAMAKWPNVPDCYGWLGLDARGDWYMRDDQAQALGSFTQSKGSRLAHEKLIAFIGRNYESDKQGHWFFQNGPQRVYVELEATPWVWRLQPDGSIQSHTGAIARMQRCIVDEHGRLYLDTEQGFGLVHTQDVLQAADLIESGLWVPQEVPASELPMRFGYVRSPQQANGLK</sequence>
<reference evidence="1 2" key="1">
    <citation type="submission" date="2017-04" db="EMBL/GenBank/DDBJ databases">
        <title>Unexpected and diverse lifestyles within the genus Limnohabitans.</title>
        <authorList>
            <person name="Kasalicky V."/>
            <person name="Mehrshad M."/>
            <person name="Andrei S.-A."/>
            <person name="Salcher M."/>
            <person name="Kratochvilova H."/>
            <person name="Simek K."/>
            <person name="Ghai R."/>
        </authorList>
    </citation>
    <scope>NUCLEOTIDE SEQUENCE [LARGE SCALE GENOMIC DNA]</scope>
    <source>
        <strain evidence="1 2">MWH-C5</strain>
    </source>
</reference>
<dbReference type="Pfam" id="PF11161">
    <property type="entry name" value="DUF2944"/>
    <property type="match status" value="1"/>
</dbReference>
<dbReference type="AlphaFoldDB" id="A0A315EUA8"/>
<dbReference type="Proteomes" id="UP000251341">
    <property type="component" value="Unassembled WGS sequence"/>
</dbReference>
<dbReference type="EMBL" id="NESP01000001">
    <property type="protein sequence ID" value="PUE59542.1"/>
    <property type="molecule type" value="Genomic_DNA"/>
</dbReference>